<protein>
    <recommendedName>
        <fullName evidence="3">Restriction endonuclease type IV Mrr domain-containing protein</fullName>
    </recommendedName>
</protein>
<evidence type="ECO:0000313" key="1">
    <source>
        <dbReference type="EMBL" id="MCZ4298294.1"/>
    </source>
</evidence>
<evidence type="ECO:0008006" key="3">
    <source>
        <dbReference type="Google" id="ProtNLM"/>
    </source>
</evidence>
<organism evidence="1 2">
    <name type="scientific">Henriciella marina</name>
    <dbReference type="NCBI Taxonomy" id="453851"/>
    <lineage>
        <taxon>Bacteria</taxon>
        <taxon>Pseudomonadati</taxon>
        <taxon>Pseudomonadota</taxon>
        <taxon>Alphaproteobacteria</taxon>
        <taxon>Hyphomonadales</taxon>
        <taxon>Hyphomonadaceae</taxon>
        <taxon>Henriciella</taxon>
    </lineage>
</organism>
<accession>A0ABT4LVA5</accession>
<reference evidence="1" key="1">
    <citation type="submission" date="2022-12" db="EMBL/GenBank/DDBJ databases">
        <title>Bacterial isolates from different developmental stages of Nematostella vectensis.</title>
        <authorList>
            <person name="Fraune S."/>
        </authorList>
    </citation>
    <scope>NUCLEOTIDE SEQUENCE</scope>
    <source>
        <strain evidence="1">G21632-S1</strain>
    </source>
</reference>
<proteinExistence type="predicted"/>
<name>A0ABT4LVA5_9PROT</name>
<sequence length="501" mass="55299">MTEVIDALKSLGPARASRLARYLADKHNWTDENARQRLSRARDPVKRYPKPLFPKNERFFYLKDQRNTELYWSNLHRDLRETGSVYACATDSLTARGGVVSVTGFATISGAPVSLKKQIPSQGVADALVELRVLDQLDVPGLGDCYVLNPYAIASPIPPSEVRVRRQAEAILLDGLREWARRNGFASYDKITIRGDDAPLKVGQFAWDLTGPCYLAPMTGRKMRHGFLVADVCLSTTFDVAEIAYFVRKVQIYSRTSNSGPLLPIIMADSFTGDALKAGHAAGLVMATPQSLFGRQIANGLSSLIATLSNAAAVAAANPQQVLNLLASLSEIEGRAGNLRGVLFELLCGHLSKKETGGSIDLGINHTHKKTYEKADLDIVCVQEAGIVRVIECKAKNPGGTVAKFEVEKWLAKLPVHQDYVSNSRHLRERNQQYCLWTSGEFDADALVLLKEEHAKRTRKPIAWRSGKDLRKIAAELKLKAIGDALDQHYLKHPLSDLSFQ</sequence>
<evidence type="ECO:0000313" key="2">
    <source>
        <dbReference type="Proteomes" id="UP001083770"/>
    </source>
</evidence>
<gene>
    <name evidence="1" type="ORF">O4G74_09515</name>
</gene>
<dbReference type="RefSeq" id="WP_269402372.1">
    <property type="nucleotide sequence ID" value="NZ_JAPWGW010000003.1"/>
</dbReference>
<dbReference type="EMBL" id="JAPWGW010000003">
    <property type="protein sequence ID" value="MCZ4298294.1"/>
    <property type="molecule type" value="Genomic_DNA"/>
</dbReference>
<keyword evidence="2" id="KW-1185">Reference proteome</keyword>
<dbReference type="Proteomes" id="UP001083770">
    <property type="component" value="Unassembled WGS sequence"/>
</dbReference>
<comment type="caution">
    <text evidence="1">The sequence shown here is derived from an EMBL/GenBank/DDBJ whole genome shotgun (WGS) entry which is preliminary data.</text>
</comment>